<proteinExistence type="predicted"/>
<dbReference type="EMBL" id="SAEB01000003">
    <property type="protein sequence ID" value="RVD88095.1"/>
    <property type="molecule type" value="Genomic_DNA"/>
</dbReference>
<dbReference type="GeneID" id="93584604"/>
<organism evidence="2 3">
    <name type="scientific">Arthrobotrys flagrans</name>
    <name type="common">Nematode-trapping fungus</name>
    <name type="synonym">Trichothecium flagrans</name>
    <dbReference type="NCBI Taxonomy" id="97331"/>
    <lineage>
        <taxon>Eukaryota</taxon>
        <taxon>Fungi</taxon>
        <taxon>Dikarya</taxon>
        <taxon>Ascomycota</taxon>
        <taxon>Pezizomycotina</taxon>
        <taxon>Orbiliomycetes</taxon>
        <taxon>Orbiliales</taxon>
        <taxon>Orbiliaceae</taxon>
        <taxon>Arthrobotrys</taxon>
    </lineage>
</organism>
<dbReference type="Proteomes" id="UP000283090">
    <property type="component" value="Unassembled WGS sequence"/>
</dbReference>
<dbReference type="VEuPathDB" id="FungiDB:DFL_002293"/>
<protein>
    <submittedName>
        <fullName evidence="2">Uncharacterized protein</fullName>
    </submittedName>
</protein>
<keyword evidence="3" id="KW-1185">Reference proteome</keyword>
<evidence type="ECO:0000313" key="2">
    <source>
        <dbReference type="EMBL" id="RVD88095.1"/>
    </source>
</evidence>
<dbReference type="OrthoDB" id="5953249at2759"/>
<name>A0A437AA18_ARTFL</name>
<feature type="compositionally biased region" description="Basic and acidic residues" evidence="1">
    <location>
        <begin position="109"/>
        <end position="128"/>
    </location>
</feature>
<reference evidence="2 3" key="1">
    <citation type="submission" date="2019-01" db="EMBL/GenBank/DDBJ databases">
        <title>Intercellular communication is required for trap formation in the nematode-trapping fungus Duddingtonia flagrans.</title>
        <authorList>
            <person name="Youssar L."/>
            <person name="Wernet V."/>
            <person name="Hensel N."/>
            <person name="Hildebrandt H.-G."/>
            <person name="Fischer R."/>
        </authorList>
    </citation>
    <scope>NUCLEOTIDE SEQUENCE [LARGE SCALE GENOMIC DNA]</scope>
    <source>
        <strain evidence="2 3">CBS H-5679</strain>
    </source>
</reference>
<feature type="region of interest" description="Disordered" evidence="1">
    <location>
        <begin position="109"/>
        <end position="151"/>
    </location>
</feature>
<evidence type="ECO:0000313" key="3">
    <source>
        <dbReference type="Proteomes" id="UP000283090"/>
    </source>
</evidence>
<sequence>MVDINLAKDDVQILQAMLWLTRPSHPNPDADMEDVVFVAIDSENANGITKRDALEYVNSQIGFAILDAKDLPSSTSPIVDIPNLQHRHRDFEISQKALAACPLKNEPLDSHQEELVKKLKTISTEDRKSTRRKGEKVGGNFGSTSSYNPGE</sequence>
<evidence type="ECO:0000256" key="1">
    <source>
        <dbReference type="SAM" id="MobiDB-lite"/>
    </source>
</evidence>
<dbReference type="AlphaFoldDB" id="A0A437AA18"/>
<gene>
    <name evidence="2" type="ORF">DFL_002293</name>
</gene>
<comment type="caution">
    <text evidence="2">The sequence shown here is derived from an EMBL/GenBank/DDBJ whole genome shotgun (WGS) entry which is preliminary data.</text>
</comment>
<feature type="compositionally biased region" description="Polar residues" evidence="1">
    <location>
        <begin position="142"/>
        <end position="151"/>
    </location>
</feature>
<accession>A0A437AA18</accession>
<dbReference type="RefSeq" id="XP_067493639.1">
    <property type="nucleotide sequence ID" value="XM_067631056.1"/>
</dbReference>